<dbReference type="STRING" id="883.DvMF_3202"/>
<evidence type="ECO:0000256" key="14">
    <source>
        <dbReference type="NCBIfam" id="TIGR00228"/>
    </source>
</evidence>
<evidence type="ECO:0000256" key="8">
    <source>
        <dbReference type="ARBA" id="ARBA00022842"/>
    </source>
</evidence>
<evidence type="ECO:0000256" key="7">
    <source>
        <dbReference type="ARBA" id="ARBA00022801"/>
    </source>
</evidence>
<dbReference type="PANTHER" id="PTHR30194">
    <property type="entry name" value="CROSSOVER JUNCTION ENDODEOXYRIBONUCLEASE RUVC"/>
    <property type="match status" value="1"/>
</dbReference>
<dbReference type="GO" id="GO:0048476">
    <property type="term" value="C:Holliday junction resolvase complex"/>
    <property type="evidence" value="ECO:0007669"/>
    <property type="project" value="UniProtKB-UniRule"/>
</dbReference>
<evidence type="ECO:0000313" key="16">
    <source>
        <dbReference type="EMBL" id="ACL10138.1"/>
    </source>
</evidence>
<feature type="active site" evidence="13">
    <location>
        <position position="101"/>
    </location>
</feature>
<evidence type="ECO:0000256" key="12">
    <source>
        <dbReference type="ARBA" id="ARBA00029354"/>
    </source>
</evidence>
<evidence type="ECO:0000256" key="9">
    <source>
        <dbReference type="ARBA" id="ARBA00023125"/>
    </source>
</evidence>
<comment type="similarity">
    <text evidence="1 13">Belongs to the RuvC family.</text>
</comment>
<feature type="compositionally biased region" description="Low complexity" evidence="15">
    <location>
        <begin position="7"/>
        <end position="21"/>
    </location>
</feature>
<evidence type="ECO:0000256" key="13">
    <source>
        <dbReference type="HAMAP-Rule" id="MF_00034"/>
    </source>
</evidence>
<evidence type="ECO:0000256" key="15">
    <source>
        <dbReference type="SAM" id="MobiDB-lite"/>
    </source>
</evidence>
<dbReference type="Gene3D" id="3.30.420.10">
    <property type="entry name" value="Ribonuclease H-like superfamily/Ribonuclease H"/>
    <property type="match status" value="1"/>
</dbReference>
<evidence type="ECO:0000256" key="11">
    <source>
        <dbReference type="ARBA" id="ARBA00023204"/>
    </source>
</evidence>
<dbReference type="GO" id="GO:0003677">
    <property type="term" value="F:DNA binding"/>
    <property type="evidence" value="ECO:0007669"/>
    <property type="project" value="UniProtKB-KW"/>
</dbReference>
<keyword evidence="11 13" id="KW-0234">DNA repair</keyword>
<comment type="cofactor">
    <cofactor evidence="13">
        <name>Mg(2+)</name>
        <dbReference type="ChEBI" id="CHEBI:18420"/>
    </cofactor>
    <text evidence="13">Binds 2 Mg(2+) ion per subunit.</text>
</comment>
<keyword evidence="9 13" id="KW-0238">DNA-binding</keyword>
<comment type="catalytic activity">
    <reaction evidence="12 13">
        <text>Endonucleolytic cleavage at a junction such as a reciprocal single-stranded crossover between two homologous DNA duplexes (Holliday junction).</text>
        <dbReference type="EC" id="3.1.21.10"/>
    </reaction>
</comment>
<evidence type="ECO:0000256" key="2">
    <source>
        <dbReference type="ARBA" id="ARBA00022490"/>
    </source>
</evidence>
<evidence type="ECO:0000256" key="10">
    <source>
        <dbReference type="ARBA" id="ARBA00023172"/>
    </source>
</evidence>
<accession>B8DNJ6</accession>
<dbReference type="EMBL" id="CP001197">
    <property type="protein sequence ID" value="ACL10138.1"/>
    <property type="molecule type" value="Genomic_DNA"/>
</dbReference>
<protein>
    <recommendedName>
        <fullName evidence="13 14">Crossover junction endodeoxyribonuclease RuvC</fullName>
        <ecNumber evidence="13 14">3.1.21.10</ecNumber>
    </recommendedName>
    <alternativeName>
        <fullName evidence="13">Holliday junction nuclease RuvC</fullName>
    </alternativeName>
    <alternativeName>
        <fullName evidence="13">Holliday junction resolvase RuvC</fullName>
    </alternativeName>
</protein>
<organism evidence="16">
    <name type="scientific">Nitratidesulfovibrio vulgaris (strain DSM 19637 / Miyazaki F)</name>
    <name type="common">Desulfovibrio vulgaris</name>
    <dbReference type="NCBI Taxonomy" id="883"/>
    <lineage>
        <taxon>Bacteria</taxon>
        <taxon>Pseudomonadati</taxon>
        <taxon>Thermodesulfobacteriota</taxon>
        <taxon>Desulfovibrionia</taxon>
        <taxon>Desulfovibrionales</taxon>
        <taxon>Desulfovibrionaceae</taxon>
        <taxon>Nitratidesulfovibrio</taxon>
    </lineage>
</organism>
<feature type="binding site" evidence="13">
    <location>
        <position position="101"/>
    </location>
    <ligand>
        <name>Mg(2+)</name>
        <dbReference type="ChEBI" id="CHEBI:18420"/>
        <label>2</label>
    </ligand>
</feature>
<dbReference type="InterPro" id="IPR036397">
    <property type="entry name" value="RNaseH_sf"/>
</dbReference>
<dbReference type="InterPro" id="IPR002176">
    <property type="entry name" value="X-over_junc_endoDNase_RuvC"/>
</dbReference>
<dbReference type="GO" id="GO:0006310">
    <property type="term" value="P:DNA recombination"/>
    <property type="evidence" value="ECO:0007669"/>
    <property type="project" value="UniProtKB-UniRule"/>
</dbReference>
<comment type="subcellular location">
    <subcellularLocation>
        <location evidence="13">Cytoplasm</location>
    </subcellularLocation>
</comment>
<gene>
    <name evidence="13" type="primary">ruvC</name>
    <name evidence="16" type="ordered locus">DvMF_3202</name>
</gene>
<dbReference type="HAMAP" id="MF_00034">
    <property type="entry name" value="RuvC"/>
    <property type="match status" value="1"/>
</dbReference>
<evidence type="ECO:0000256" key="5">
    <source>
        <dbReference type="ARBA" id="ARBA00022759"/>
    </source>
</evidence>
<dbReference type="AlphaFoldDB" id="B8DNJ6"/>
<dbReference type="InterPro" id="IPR012337">
    <property type="entry name" value="RNaseH-like_sf"/>
</dbReference>
<dbReference type="HOGENOM" id="CLU_091257_2_1_7"/>
<dbReference type="FunFam" id="3.30.420.10:FF:000002">
    <property type="entry name" value="Crossover junction endodeoxyribonuclease RuvC"/>
    <property type="match status" value="1"/>
</dbReference>
<keyword evidence="6 13" id="KW-0227">DNA damage</keyword>
<keyword evidence="4 13" id="KW-0479">Metal-binding</keyword>
<dbReference type="NCBIfam" id="TIGR00228">
    <property type="entry name" value="ruvC"/>
    <property type="match status" value="1"/>
</dbReference>
<keyword evidence="7 13" id="KW-0378">Hydrolase</keyword>
<proteinExistence type="inferred from homology"/>
<dbReference type="SUPFAM" id="SSF53098">
    <property type="entry name" value="Ribonuclease H-like"/>
    <property type="match status" value="1"/>
</dbReference>
<evidence type="ECO:0000256" key="6">
    <source>
        <dbReference type="ARBA" id="ARBA00022763"/>
    </source>
</evidence>
<dbReference type="eggNOG" id="COG0817">
    <property type="taxonomic scope" value="Bacteria"/>
</dbReference>
<dbReference type="PRINTS" id="PR00696">
    <property type="entry name" value="RSOLVASERUVC"/>
</dbReference>
<name>B8DNJ6_NITV9</name>
<dbReference type="GO" id="GO:0008821">
    <property type="term" value="F:crossover junction DNA endonuclease activity"/>
    <property type="evidence" value="ECO:0007669"/>
    <property type="project" value="UniProtKB-UniRule"/>
</dbReference>
<feature type="binding site" evidence="13">
    <location>
        <position position="173"/>
    </location>
    <ligand>
        <name>Mg(2+)</name>
        <dbReference type="ChEBI" id="CHEBI:18420"/>
        <label>1</label>
    </ligand>
</feature>
<dbReference type="GO" id="GO:0000287">
    <property type="term" value="F:magnesium ion binding"/>
    <property type="evidence" value="ECO:0007669"/>
    <property type="project" value="UniProtKB-UniRule"/>
</dbReference>
<comment type="function">
    <text evidence="13">The RuvA-RuvB-RuvC complex processes Holliday junction (HJ) DNA during genetic recombination and DNA repair. Endonuclease that resolves HJ intermediates. Cleaves cruciform DNA by making single-stranded nicks across the HJ at symmetrical positions within the homologous arms, yielding a 5'-phosphate and a 3'-hydroxyl group; requires a central core of homology in the junction. The consensus cleavage sequence is 5'-(A/T)TT(C/G)-3'. Cleavage occurs on the 3'-side of the TT dinucleotide at the point of strand exchange. HJ branch migration catalyzed by RuvA-RuvB allows RuvC to scan DNA until it finds its consensus sequence, where it cleaves and resolves the cruciform DNA.</text>
</comment>
<evidence type="ECO:0000256" key="4">
    <source>
        <dbReference type="ARBA" id="ARBA00022723"/>
    </source>
</evidence>
<keyword evidence="3 13" id="KW-0540">Nuclease</keyword>
<dbReference type="GO" id="GO:0005737">
    <property type="term" value="C:cytoplasm"/>
    <property type="evidence" value="ECO:0007669"/>
    <property type="project" value="UniProtKB-SubCell"/>
</dbReference>
<feature type="region of interest" description="Disordered" evidence="15">
    <location>
        <begin position="1"/>
        <end position="21"/>
    </location>
</feature>
<evidence type="ECO:0000256" key="3">
    <source>
        <dbReference type="ARBA" id="ARBA00022722"/>
    </source>
</evidence>
<dbReference type="KEGG" id="dvm:DvMF_3202"/>
<dbReference type="GO" id="GO:0006281">
    <property type="term" value="P:DNA repair"/>
    <property type="evidence" value="ECO:0007669"/>
    <property type="project" value="UniProtKB-UniRule"/>
</dbReference>
<keyword evidence="10 13" id="KW-0233">DNA recombination</keyword>
<feature type="active site" evidence="13">
    <location>
        <position position="173"/>
    </location>
</feature>
<feature type="binding site" evidence="13">
    <location>
        <position position="42"/>
    </location>
    <ligand>
        <name>Mg(2+)</name>
        <dbReference type="ChEBI" id="CHEBI:18420"/>
        <label>1</label>
    </ligand>
</feature>
<keyword evidence="8 13" id="KW-0460">Magnesium</keyword>
<dbReference type="EC" id="3.1.21.10" evidence="13 14"/>
<reference evidence="16" key="1">
    <citation type="submission" date="2008-10" db="EMBL/GenBank/DDBJ databases">
        <title>Complete sequence of Desulfovibrio vulgaris str. 'Miyazaki F'.</title>
        <authorList>
            <person name="Lucas S."/>
            <person name="Copeland A."/>
            <person name="Lapidus A."/>
            <person name="Glavina del Rio T."/>
            <person name="Dalin E."/>
            <person name="Tice H."/>
            <person name="Bruce D."/>
            <person name="Goodwin L."/>
            <person name="Pitluck S."/>
            <person name="Sims D."/>
            <person name="Brettin T."/>
            <person name="Detter J.C."/>
            <person name="Han C."/>
            <person name="Larimer F."/>
            <person name="Land M."/>
            <person name="Hauser L."/>
            <person name="Kyrpides N."/>
            <person name="Mikhailova N."/>
            <person name="Hazen T.C."/>
            <person name="Richardson P."/>
        </authorList>
    </citation>
    <scope>NUCLEOTIDE SEQUENCE</scope>
    <source>
        <strain evidence="16">Miyazaki F</strain>
    </source>
</reference>
<evidence type="ECO:0000256" key="1">
    <source>
        <dbReference type="ARBA" id="ARBA00009518"/>
    </source>
</evidence>
<dbReference type="PANTHER" id="PTHR30194:SF3">
    <property type="entry name" value="CROSSOVER JUNCTION ENDODEOXYRIBONUCLEASE RUVC"/>
    <property type="match status" value="1"/>
</dbReference>
<keyword evidence="5 13" id="KW-0255">Endonuclease</keyword>
<dbReference type="Pfam" id="PF02075">
    <property type="entry name" value="RuvC"/>
    <property type="match status" value="1"/>
</dbReference>
<dbReference type="CDD" id="cd16962">
    <property type="entry name" value="RuvC"/>
    <property type="match status" value="1"/>
</dbReference>
<keyword evidence="2 13" id="KW-0963">Cytoplasm</keyword>
<sequence length="197" mass="19921">MPPRKPASPQAEAPASPVSVTSGATSGVVGGNVGGVTVIGIDPGSQCTGWGVVREMSGVLTLVDCGAIRPKGDDFAARLGHLFRELHALVGRYAPDEAAIENVHAARNVATALKLGQARGVAVAACAAHGVVVADYQPTEIKKALVGTGGADKEQVSFMVARVLGAKGGWGLDTGDALAAAVCHLNARRLSRLARLG</sequence>
<comment type="subunit">
    <text evidence="13">Homodimer which binds Holliday junction (HJ) DNA. The HJ becomes 2-fold symmetrical on binding to RuvC with unstacked arms; it has a different conformation from HJ DNA in complex with RuvA. In the full resolvosome a probable DNA-RuvA(4)-RuvB(12)-RuvC(2) complex forms which resolves the HJ.</text>
</comment>
<feature type="active site" evidence="13">
    <location>
        <position position="42"/>
    </location>
</feature>